<feature type="region of interest" description="Disordered" evidence="4">
    <location>
        <begin position="1"/>
        <end position="20"/>
    </location>
</feature>
<dbReference type="PANTHER" id="PTHR43065">
    <property type="entry name" value="SENSOR HISTIDINE KINASE"/>
    <property type="match status" value="1"/>
</dbReference>
<dbReference type="CDD" id="cd00082">
    <property type="entry name" value="HisKA"/>
    <property type="match status" value="1"/>
</dbReference>
<dbReference type="InterPro" id="IPR004358">
    <property type="entry name" value="Sig_transdc_His_kin-like_C"/>
</dbReference>
<dbReference type="AlphaFoldDB" id="A0A250IKW2"/>
<evidence type="ECO:0000256" key="3">
    <source>
        <dbReference type="ARBA" id="ARBA00022553"/>
    </source>
</evidence>
<dbReference type="GO" id="GO:0000155">
    <property type="term" value="F:phosphorelay sensor kinase activity"/>
    <property type="evidence" value="ECO:0007669"/>
    <property type="project" value="InterPro"/>
</dbReference>
<keyword evidence="7" id="KW-0808">Transferase</keyword>
<evidence type="ECO:0000259" key="6">
    <source>
        <dbReference type="PROSITE" id="PS50109"/>
    </source>
</evidence>
<dbReference type="InterPro" id="IPR003661">
    <property type="entry name" value="HisK_dim/P_dom"/>
</dbReference>
<organism evidence="7 8">
    <name type="scientific">Melittangium boletus DSM 14713</name>
    <dbReference type="NCBI Taxonomy" id="1294270"/>
    <lineage>
        <taxon>Bacteria</taxon>
        <taxon>Pseudomonadati</taxon>
        <taxon>Myxococcota</taxon>
        <taxon>Myxococcia</taxon>
        <taxon>Myxococcales</taxon>
        <taxon>Cystobacterineae</taxon>
        <taxon>Archangiaceae</taxon>
        <taxon>Melittangium</taxon>
    </lineage>
</organism>
<dbReference type="InterPro" id="IPR036890">
    <property type="entry name" value="HATPase_C_sf"/>
</dbReference>
<dbReference type="InterPro" id="IPR005467">
    <property type="entry name" value="His_kinase_dom"/>
</dbReference>
<dbReference type="EC" id="2.7.13.3" evidence="2"/>
<feature type="domain" description="Histidine kinase" evidence="6">
    <location>
        <begin position="223"/>
        <end position="440"/>
    </location>
</feature>
<keyword evidence="8" id="KW-1185">Reference proteome</keyword>
<comment type="catalytic activity">
    <reaction evidence="1">
        <text>ATP + protein L-histidine = ADP + protein N-phospho-L-histidine.</text>
        <dbReference type="EC" id="2.7.13.3"/>
    </reaction>
</comment>
<keyword evidence="3" id="KW-0597">Phosphoprotein</keyword>
<dbReference type="SMART" id="SM00387">
    <property type="entry name" value="HATPase_c"/>
    <property type="match status" value="1"/>
</dbReference>
<dbReference type="PRINTS" id="PR00344">
    <property type="entry name" value="BCTRLSENSOR"/>
</dbReference>
<accession>A0A250IKW2</accession>
<evidence type="ECO:0000256" key="2">
    <source>
        <dbReference type="ARBA" id="ARBA00012438"/>
    </source>
</evidence>
<gene>
    <name evidence="7" type="ORF">MEBOL_005883</name>
</gene>
<evidence type="ECO:0000313" key="8">
    <source>
        <dbReference type="Proteomes" id="UP000217289"/>
    </source>
</evidence>
<feature type="transmembrane region" description="Helical" evidence="5">
    <location>
        <begin position="29"/>
        <end position="48"/>
    </location>
</feature>
<dbReference type="PROSITE" id="PS50109">
    <property type="entry name" value="HIS_KIN"/>
    <property type="match status" value="1"/>
</dbReference>
<feature type="transmembrane region" description="Helical" evidence="5">
    <location>
        <begin position="84"/>
        <end position="103"/>
    </location>
</feature>
<proteinExistence type="predicted"/>
<evidence type="ECO:0000256" key="5">
    <source>
        <dbReference type="SAM" id="Phobius"/>
    </source>
</evidence>
<dbReference type="SMART" id="SM00388">
    <property type="entry name" value="HisKA"/>
    <property type="match status" value="1"/>
</dbReference>
<feature type="transmembrane region" description="Helical" evidence="5">
    <location>
        <begin position="109"/>
        <end position="126"/>
    </location>
</feature>
<dbReference type="OrthoDB" id="9785252at2"/>
<dbReference type="SUPFAM" id="SSF55874">
    <property type="entry name" value="ATPase domain of HSP90 chaperone/DNA topoisomerase II/histidine kinase"/>
    <property type="match status" value="1"/>
</dbReference>
<evidence type="ECO:0000256" key="1">
    <source>
        <dbReference type="ARBA" id="ARBA00000085"/>
    </source>
</evidence>
<keyword evidence="5" id="KW-1133">Transmembrane helix</keyword>
<keyword evidence="5" id="KW-0812">Transmembrane</keyword>
<keyword evidence="7" id="KW-0418">Kinase</keyword>
<dbReference type="InterPro" id="IPR003594">
    <property type="entry name" value="HATPase_dom"/>
</dbReference>
<dbReference type="Gene3D" id="1.10.287.130">
    <property type="match status" value="1"/>
</dbReference>
<protein>
    <recommendedName>
        <fullName evidence="2">histidine kinase</fullName>
        <ecNumber evidence="2">2.7.13.3</ecNumber>
    </recommendedName>
</protein>
<dbReference type="SUPFAM" id="SSF47384">
    <property type="entry name" value="Homodimeric domain of signal transducing histidine kinase"/>
    <property type="match status" value="1"/>
</dbReference>
<dbReference type="InterPro" id="IPR036097">
    <property type="entry name" value="HisK_dim/P_sf"/>
</dbReference>
<dbReference type="KEGG" id="mbd:MEBOL_005883"/>
<feature type="transmembrane region" description="Helical" evidence="5">
    <location>
        <begin position="133"/>
        <end position="151"/>
    </location>
</feature>
<keyword evidence="5" id="KW-0472">Membrane</keyword>
<sequence>MITSPLRPSGNHPTSPGSRKPHAFWSNQSVWGISALLFGSVGLDWLYLGHIRPMALVYRLLVLASLLIMRELHARPSTRVGRGVQYVSLVVSSGCIIGLVHEMGGLDSPFVLVLPIMPLSIALLFGQNRRATFVSGVMGSLGTWVLVLLSHRPFIEGATWLMIMVGVGALADVLCRQALYVHQAEQQVRIERSRREALEALALSEHRRAQSEKLAIVGRLASGVAHEINNPLAYVGSNVDFVREELLASVEVDREALAEVLSETRVGVQHIQQIVSDLKGFSRMDTHESVECCLADVVADAMKLASLKLKHVAWLRVDVPATLPPVIAVRQRLVQVVLNLLVNAADVLDAHGVQGAEVRVTGRAEDACVVLLVEDNGPGFAPHVLPRLFEAFFTTKGPDKGTGLGLNLSRELVVQFGGTLTASNRAEGGARLRISLPIPSELLSARAHVLGTA</sequence>
<dbReference type="Pfam" id="PF00512">
    <property type="entry name" value="HisKA"/>
    <property type="match status" value="1"/>
</dbReference>
<dbReference type="Gene3D" id="3.30.565.10">
    <property type="entry name" value="Histidine kinase-like ATPase, C-terminal domain"/>
    <property type="match status" value="1"/>
</dbReference>
<dbReference type="RefSeq" id="WP_095980583.1">
    <property type="nucleotide sequence ID" value="NZ_CP022163.1"/>
</dbReference>
<evidence type="ECO:0000313" key="7">
    <source>
        <dbReference type="EMBL" id="ATB32405.1"/>
    </source>
</evidence>
<dbReference type="PANTHER" id="PTHR43065:SF42">
    <property type="entry name" value="TWO-COMPONENT SENSOR PPRA"/>
    <property type="match status" value="1"/>
</dbReference>
<name>A0A250IKW2_9BACT</name>
<reference evidence="7 8" key="1">
    <citation type="submission" date="2017-06" db="EMBL/GenBank/DDBJ databases">
        <authorList>
            <person name="Kim H.J."/>
            <person name="Triplett B.A."/>
        </authorList>
    </citation>
    <scope>NUCLEOTIDE SEQUENCE [LARGE SCALE GENOMIC DNA]</scope>
    <source>
        <strain evidence="7 8">DSM 14713</strain>
    </source>
</reference>
<dbReference type="Pfam" id="PF02518">
    <property type="entry name" value="HATPase_c"/>
    <property type="match status" value="1"/>
</dbReference>
<dbReference type="EMBL" id="CP022163">
    <property type="protein sequence ID" value="ATB32405.1"/>
    <property type="molecule type" value="Genomic_DNA"/>
</dbReference>
<evidence type="ECO:0000256" key="4">
    <source>
        <dbReference type="SAM" id="MobiDB-lite"/>
    </source>
</evidence>
<dbReference type="Proteomes" id="UP000217289">
    <property type="component" value="Chromosome"/>
</dbReference>